<protein>
    <recommendedName>
        <fullName evidence="2">BCAS3 WD40 domain-containing protein</fullName>
    </recommendedName>
</protein>
<dbReference type="GO" id="GO:0042594">
    <property type="term" value="P:response to starvation"/>
    <property type="evidence" value="ECO:0007669"/>
    <property type="project" value="TreeGrafter"/>
</dbReference>
<dbReference type="AlphaFoldDB" id="S8DNR6"/>
<keyword evidence="4" id="KW-1185">Reference proteome</keyword>
<dbReference type="Proteomes" id="UP000015241">
    <property type="component" value="Unassembled WGS sequence"/>
</dbReference>
<evidence type="ECO:0000256" key="1">
    <source>
        <dbReference type="SAM" id="MobiDB-lite"/>
    </source>
</evidence>
<feature type="compositionally biased region" description="Basic and acidic residues" evidence="1">
    <location>
        <begin position="662"/>
        <end position="676"/>
    </location>
</feature>
<feature type="region of interest" description="Disordered" evidence="1">
    <location>
        <begin position="1"/>
        <end position="72"/>
    </location>
</feature>
<dbReference type="OrthoDB" id="25778at2759"/>
<name>S8DNR6_FOMSC</name>
<gene>
    <name evidence="3" type="ORF">FOMPIDRAFT_98704</name>
</gene>
<feature type="compositionally biased region" description="Low complexity" evidence="1">
    <location>
        <begin position="470"/>
        <end position="481"/>
    </location>
</feature>
<feature type="region of interest" description="Disordered" evidence="1">
    <location>
        <begin position="84"/>
        <end position="140"/>
    </location>
</feature>
<evidence type="ECO:0000259" key="2">
    <source>
        <dbReference type="Pfam" id="PF21034"/>
    </source>
</evidence>
<dbReference type="STRING" id="743788.S8DNR6"/>
<evidence type="ECO:0000313" key="4">
    <source>
        <dbReference type="Proteomes" id="UP000015241"/>
    </source>
</evidence>
<feature type="compositionally biased region" description="Basic residues" evidence="1">
    <location>
        <begin position="1"/>
        <end position="10"/>
    </location>
</feature>
<dbReference type="InterPro" id="IPR045142">
    <property type="entry name" value="BCAS3-like"/>
</dbReference>
<feature type="region of interest" description="Disordered" evidence="1">
    <location>
        <begin position="1136"/>
        <end position="1181"/>
    </location>
</feature>
<feature type="compositionally biased region" description="Polar residues" evidence="1">
    <location>
        <begin position="14"/>
        <end position="39"/>
    </location>
</feature>
<dbReference type="EMBL" id="KE504217">
    <property type="protein sequence ID" value="EPS95026.1"/>
    <property type="molecule type" value="Genomic_DNA"/>
</dbReference>
<dbReference type="HOGENOM" id="CLU_004106_0_0_1"/>
<dbReference type="SUPFAM" id="SSF82171">
    <property type="entry name" value="DPP6 N-terminal domain-like"/>
    <property type="match status" value="1"/>
</dbReference>
<dbReference type="PANTHER" id="PTHR13268:SF0">
    <property type="entry name" value="BCAS3 MICROTUBULE ASSOCIATED CELL MIGRATION FACTOR"/>
    <property type="match status" value="1"/>
</dbReference>
<dbReference type="GO" id="GO:0006914">
    <property type="term" value="P:autophagy"/>
    <property type="evidence" value="ECO:0007669"/>
    <property type="project" value="InterPro"/>
</dbReference>
<evidence type="ECO:0000313" key="3">
    <source>
        <dbReference type="EMBL" id="EPS95026.1"/>
    </source>
</evidence>
<feature type="region of interest" description="Disordered" evidence="1">
    <location>
        <begin position="816"/>
        <end position="835"/>
    </location>
</feature>
<feature type="compositionally biased region" description="Low complexity" evidence="1">
    <location>
        <begin position="816"/>
        <end position="827"/>
    </location>
</feature>
<accession>S8DNR6</accession>
<feature type="region of interest" description="Disordered" evidence="1">
    <location>
        <begin position="456"/>
        <end position="481"/>
    </location>
</feature>
<dbReference type="eggNOG" id="KOG2109">
    <property type="taxonomic scope" value="Eukaryota"/>
</dbReference>
<reference evidence="3 4" key="1">
    <citation type="journal article" date="2012" name="Science">
        <title>The Paleozoic origin of enzymatic lignin decomposition reconstructed from 31 fungal genomes.</title>
        <authorList>
            <person name="Floudas D."/>
            <person name="Binder M."/>
            <person name="Riley R."/>
            <person name="Barry K."/>
            <person name="Blanchette R.A."/>
            <person name="Henrissat B."/>
            <person name="Martinez A.T."/>
            <person name="Otillar R."/>
            <person name="Spatafora J.W."/>
            <person name="Yadav J.S."/>
            <person name="Aerts A."/>
            <person name="Benoit I."/>
            <person name="Boyd A."/>
            <person name="Carlson A."/>
            <person name="Copeland A."/>
            <person name="Coutinho P.M."/>
            <person name="de Vries R.P."/>
            <person name="Ferreira P."/>
            <person name="Findley K."/>
            <person name="Foster B."/>
            <person name="Gaskell J."/>
            <person name="Glotzer D."/>
            <person name="Gorecki P."/>
            <person name="Heitman J."/>
            <person name="Hesse C."/>
            <person name="Hori C."/>
            <person name="Igarashi K."/>
            <person name="Jurgens J.A."/>
            <person name="Kallen N."/>
            <person name="Kersten P."/>
            <person name="Kohler A."/>
            <person name="Kuees U."/>
            <person name="Kumar T.K.A."/>
            <person name="Kuo A."/>
            <person name="LaButti K."/>
            <person name="Larrondo L.F."/>
            <person name="Lindquist E."/>
            <person name="Ling A."/>
            <person name="Lombard V."/>
            <person name="Lucas S."/>
            <person name="Lundell T."/>
            <person name="Martin R."/>
            <person name="McLaughlin D.J."/>
            <person name="Morgenstern I."/>
            <person name="Morin E."/>
            <person name="Murat C."/>
            <person name="Nagy L.G."/>
            <person name="Nolan M."/>
            <person name="Ohm R.A."/>
            <person name="Patyshakuliyeva A."/>
            <person name="Rokas A."/>
            <person name="Ruiz-Duenas F.J."/>
            <person name="Sabat G."/>
            <person name="Salamov A."/>
            <person name="Samejima M."/>
            <person name="Schmutz J."/>
            <person name="Slot J.C."/>
            <person name="St John F."/>
            <person name="Stenlid J."/>
            <person name="Sun H."/>
            <person name="Sun S."/>
            <person name="Syed K."/>
            <person name="Tsang A."/>
            <person name="Wiebenga A."/>
            <person name="Young D."/>
            <person name="Pisabarro A."/>
            <person name="Eastwood D.C."/>
            <person name="Martin F."/>
            <person name="Cullen D."/>
            <person name="Grigoriev I.V."/>
            <person name="Hibbett D.S."/>
        </authorList>
    </citation>
    <scope>NUCLEOTIDE SEQUENCE</scope>
    <source>
        <strain evidence="4">FP-58527</strain>
    </source>
</reference>
<dbReference type="PANTHER" id="PTHR13268">
    <property type="entry name" value="BREAST CARCINOMA AMPLIFIED SEQUENCE 3"/>
    <property type="match status" value="1"/>
</dbReference>
<organism evidence="3 4">
    <name type="scientific">Fomitopsis schrenkii</name>
    <name type="common">Brown rot fungus</name>
    <dbReference type="NCBI Taxonomy" id="2126942"/>
    <lineage>
        <taxon>Eukaryota</taxon>
        <taxon>Fungi</taxon>
        <taxon>Dikarya</taxon>
        <taxon>Basidiomycota</taxon>
        <taxon>Agaricomycotina</taxon>
        <taxon>Agaricomycetes</taxon>
        <taxon>Polyporales</taxon>
        <taxon>Fomitopsis</taxon>
    </lineage>
</organism>
<sequence length="1237" mass="132437">MPSRSKRNAPRSRNAPQANDFSSMQDFLNSSPPAASTYDSEPRAWAPSSPDSGFHPEPAPEGIGGTASQRDIEALDAFFSRVSGQDDAHHLPPSIASQEQPLSPIARTGEPSPEGAPGTHPQETAAGHQMGHTRTPMLAREPTTLESFSRTIRNYIPTSIPIPSAAPTPPRLSRPISFGSFLTPSMSSAPTPRERTVSVASNTWIRQASDAVGSPRPDLATWTGHRAVDDDTAVFDLDEELSPGAPMRYPAVNEKENIIWAGWDKLVENDPRKPRRLLFLGYKTGLQIWDCTNLGSVTEVLNLTHPTWGAVESAAILPPPPRAQNDAFRELRPLLGIMSRSESKCTLLAYSLRTHAVVKRVELAGLRSFAASTEAVVLSTSDPPSLHILSSYTLATLYTISAASIIPFAPLPANPNSPHIDIDNHTDTNLHASSLTSTPQPVYALHGRFLAYASPLSRQQSPPPSGGKNSGTATSSSWGADSSSRLSITQADLGNVAAKFGGNVMNGMRSLGGIAFSAAKAGIASAAVAAAELNMAKSAGASASGGLSGVFSRSAPAAAGGDTFSQETTTTRSGLSSFTLPLPSQSTGCNVTVLDLRSLLSSGAGPDRVADFLASKNQRVSNLRFSGDGTSLAVCAQDGHSAKIYQLRPAASPSRSSFSTGDARKPSKAANDDHAPSRSRMPSRTDGEEPLAAPWHLYSLRRGRTHAIVDGLDWANDGRWFAMGTRKRTVHMFAVNPTGGVPDEMSHIGGRVYDPSSQPALSVEVYPITRLRADGTPAQDACAPALAFTFIRSSETTLPSNLLPLAPVSFSASSSPSSVHSLTSASPGQQQRRPTNYQDLLVFDPVDATLTLRRVFVDRITEDQVSGLIAGATNMSFSGPSSLARLGASVSHSSKNKSALSQMMEKPTHLSARESRVGSWNLRRSADWPEVMQMVYQNHRAYPSERPQRGDWLACAELSTHSRSPQILPRSLYLSHQFAFHALGEDYHALVRRYNFDVPTTLVEVRKEVEVSAFPSDFDELFVLGLNDVRPGGRASSSFDEPLASALAGDIPHLGPSSPILPMFPNGAPGASSRSFKNAIPIRHVTAGFSDSMSGGLTRLRREMGRVRSPRLAARPDADLPVPLEFDEEDDDFIGARGAVPSSVPEDDGMSYTHSRGEGDSGESISTPSSHMEPLPVEDDHAVGGMWQGWEAEDQLAVDEEERFDDLTAGFVDEDPMPPPTVVEGKKRRKGKIVHRA</sequence>
<proteinExistence type="predicted"/>
<feature type="region of interest" description="Disordered" evidence="1">
    <location>
        <begin position="1208"/>
        <end position="1237"/>
    </location>
</feature>
<feature type="compositionally biased region" description="Basic residues" evidence="1">
    <location>
        <begin position="1226"/>
        <end position="1237"/>
    </location>
</feature>
<dbReference type="Pfam" id="PF21034">
    <property type="entry name" value="BCAS3_WD40"/>
    <property type="match status" value="1"/>
</dbReference>
<dbReference type="InterPro" id="IPR048382">
    <property type="entry name" value="BCAS3_WD40"/>
</dbReference>
<feature type="region of interest" description="Disordered" evidence="1">
    <location>
        <begin position="646"/>
        <end position="688"/>
    </location>
</feature>
<feature type="compositionally biased region" description="Low complexity" evidence="1">
    <location>
        <begin position="648"/>
        <end position="657"/>
    </location>
</feature>
<dbReference type="InParanoid" id="S8DNR6"/>
<dbReference type="GO" id="GO:0005737">
    <property type="term" value="C:cytoplasm"/>
    <property type="evidence" value="ECO:0007669"/>
    <property type="project" value="TreeGrafter"/>
</dbReference>
<feature type="domain" description="BCAS3 WD40" evidence="2">
    <location>
        <begin position="693"/>
        <end position="757"/>
    </location>
</feature>